<sequence>MKENRLHIETDEEICDMMGRWPYPSSVMSRSISNAGNCRSTEVARRCRGVYQHNEELFNIESEKIGSPTIAYETHTSDHCGIAQCQDTTSQSHEAQKGQTTASQAAVRRESSSAMLMPVQRKFKVALDHSASAYQTDEPLPSSPSYVQIISVHGCTVCRQQRNMAALCQEHIVKFRLTIIVSGDRHTYAP</sequence>
<proteinExistence type="predicted"/>
<protein>
    <submittedName>
        <fullName evidence="1">Uncharacterized protein</fullName>
    </submittedName>
</protein>
<name>A0A8X6NRJ9_NEPPI</name>
<evidence type="ECO:0000313" key="2">
    <source>
        <dbReference type="Proteomes" id="UP000887013"/>
    </source>
</evidence>
<dbReference type="EMBL" id="BMAW01012674">
    <property type="protein sequence ID" value="GFT29936.1"/>
    <property type="molecule type" value="Genomic_DNA"/>
</dbReference>
<dbReference type="AlphaFoldDB" id="A0A8X6NRJ9"/>
<gene>
    <name evidence="1" type="ORF">NPIL_361351</name>
</gene>
<accession>A0A8X6NRJ9</accession>
<evidence type="ECO:0000313" key="1">
    <source>
        <dbReference type="EMBL" id="GFT29936.1"/>
    </source>
</evidence>
<organism evidence="1 2">
    <name type="scientific">Nephila pilipes</name>
    <name type="common">Giant wood spider</name>
    <name type="synonym">Nephila maculata</name>
    <dbReference type="NCBI Taxonomy" id="299642"/>
    <lineage>
        <taxon>Eukaryota</taxon>
        <taxon>Metazoa</taxon>
        <taxon>Ecdysozoa</taxon>
        <taxon>Arthropoda</taxon>
        <taxon>Chelicerata</taxon>
        <taxon>Arachnida</taxon>
        <taxon>Araneae</taxon>
        <taxon>Araneomorphae</taxon>
        <taxon>Entelegynae</taxon>
        <taxon>Araneoidea</taxon>
        <taxon>Nephilidae</taxon>
        <taxon>Nephila</taxon>
    </lineage>
</organism>
<reference evidence="1" key="1">
    <citation type="submission" date="2020-08" db="EMBL/GenBank/DDBJ databases">
        <title>Multicomponent nature underlies the extraordinary mechanical properties of spider dragline silk.</title>
        <authorList>
            <person name="Kono N."/>
            <person name="Nakamura H."/>
            <person name="Mori M."/>
            <person name="Yoshida Y."/>
            <person name="Ohtoshi R."/>
            <person name="Malay A.D."/>
            <person name="Moran D.A.P."/>
            <person name="Tomita M."/>
            <person name="Numata K."/>
            <person name="Arakawa K."/>
        </authorList>
    </citation>
    <scope>NUCLEOTIDE SEQUENCE</scope>
</reference>
<dbReference type="Proteomes" id="UP000887013">
    <property type="component" value="Unassembled WGS sequence"/>
</dbReference>
<keyword evidence="2" id="KW-1185">Reference proteome</keyword>
<comment type="caution">
    <text evidence="1">The sequence shown here is derived from an EMBL/GenBank/DDBJ whole genome shotgun (WGS) entry which is preliminary data.</text>
</comment>